<protein>
    <recommendedName>
        <fullName evidence="3">Phage morphogenesis protein</fullName>
    </recommendedName>
</protein>
<dbReference type="EMBL" id="JAPMUA010000002">
    <property type="protein sequence ID" value="MDG3585482.1"/>
    <property type="molecule type" value="Genomic_DNA"/>
</dbReference>
<reference evidence="1" key="1">
    <citation type="submission" date="2022-11" db="EMBL/GenBank/DDBJ databases">
        <title>High-quality draft genome sequence of Galbibacter sp. strain CMA-7.</title>
        <authorList>
            <person name="Wei L."/>
            <person name="Dong C."/>
            <person name="Shao Z."/>
        </authorList>
    </citation>
    <scope>NUCLEOTIDE SEQUENCE</scope>
    <source>
        <strain evidence="1">CMA-7</strain>
    </source>
</reference>
<comment type="caution">
    <text evidence="1">The sequence shown here is derived from an EMBL/GenBank/DDBJ whole genome shotgun (WGS) entry which is preliminary data.</text>
</comment>
<name>A0ABT6FQD9_9FLAO</name>
<accession>A0ABT6FQD9</accession>
<organism evidence="1 2">
    <name type="scientific">Galbibacter pacificus</name>
    <dbReference type="NCBI Taxonomy" id="2996052"/>
    <lineage>
        <taxon>Bacteria</taxon>
        <taxon>Pseudomonadati</taxon>
        <taxon>Bacteroidota</taxon>
        <taxon>Flavobacteriia</taxon>
        <taxon>Flavobacteriales</taxon>
        <taxon>Flavobacteriaceae</taxon>
        <taxon>Galbibacter</taxon>
    </lineage>
</organism>
<dbReference type="RefSeq" id="WP_277899252.1">
    <property type="nucleotide sequence ID" value="NZ_JAPMUA010000002.1"/>
</dbReference>
<evidence type="ECO:0008006" key="3">
    <source>
        <dbReference type="Google" id="ProtNLM"/>
    </source>
</evidence>
<proteinExistence type="predicted"/>
<sequence>MLIPNNTKKALSQFAQTVVRESKSNVSKVSKKLYNSIDYDLRVHKQSFSLSFEMEEYGQYQDKGVSGTKKKYDTEYKYTTKRPPLAVFDKWIVKKKGIAPRDNKGKFQSRKSLQYLLSKSIFEQGIKPSLFFTKPFEKAFKDLDEEVIEAFALDTDKFLKQTLKK</sequence>
<keyword evidence="2" id="KW-1185">Reference proteome</keyword>
<evidence type="ECO:0000313" key="2">
    <source>
        <dbReference type="Proteomes" id="UP001153642"/>
    </source>
</evidence>
<dbReference type="Proteomes" id="UP001153642">
    <property type="component" value="Unassembled WGS sequence"/>
</dbReference>
<evidence type="ECO:0000313" key="1">
    <source>
        <dbReference type="EMBL" id="MDG3585482.1"/>
    </source>
</evidence>
<gene>
    <name evidence="1" type="ORF">OSR52_06330</name>
</gene>